<comment type="caution">
    <text evidence="1">The sequence shown here is derived from an EMBL/GenBank/DDBJ whole genome shotgun (WGS) entry which is preliminary data.</text>
</comment>
<protein>
    <submittedName>
        <fullName evidence="1">Uncharacterized protein</fullName>
    </submittedName>
</protein>
<dbReference type="Proteomes" id="UP001627154">
    <property type="component" value="Unassembled WGS sequence"/>
</dbReference>
<name>A0ABD2XG32_9HYME</name>
<reference evidence="1 2" key="1">
    <citation type="journal article" date="2024" name="bioRxiv">
        <title>A reference genome for Trichogramma kaykai: A tiny desert-dwelling parasitoid wasp with competing sex-ratio distorters.</title>
        <authorList>
            <person name="Culotta J."/>
            <person name="Lindsey A.R."/>
        </authorList>
    </citation>
    <scope>NUCLEOTIDE SEQUENCE [LARGE SCALE GENOMIC DNA]</scope>
    <source>
        <strain evidence="1 2">KSX58</strain>
    </source>
</reference>
<dbReference type="EMBL" id="JBJJXI010000026">
    <property type="protein sequence ID" value="KAL3404207.1"/>
    <property type="molecule type" value="Genomic_DNA"/>
</dbReference>
<gene>
    <name evidence="1" type="ORF">TKK_003182</name>
</gene>
<organism evidence="1 2">
    <name type="scientific">Trichogramma kaykai</name>
    <dbReference type="NCBI Taxonomy" id="54128"/>
    <lineage>
        <taxon>Eukaryota</taxon>
        <taxon>Metazoa</taxon>
        <taxon>Ecdysozoa</taxon>
        <taxon>Arthropoda</taxon>
        <taxon>Hexapoda</taxon>
        <taxon>Insecta</taxon>
        <taxon>Pterygota</taxon>
        <taxon>Neoptera</taxon>
        <taxon>Endopterygota</taxon>
        <taxon>Hymenoptera</taxon>
        <taxon>Apocrita</taxon>
        <taxon>Proctotrupomorpha</taxon>
        <taxon>Chalcidoidea</taxon>
        <taxon>Trichogrammatidae</taxon>
        <taxon>Trichogramma</taxon>
    </lineage>
</organism>
<accession>A0ABD2XG32</accession>
<dbReference type="AlphaFoldDB" id="A0ABD2XG32"/>
<proteinExistence type="predicted"/>
<evidence type="ECO:0000313" key="2">
    <source>
        <dbReference type="Proteomes" id="UP001627154"/>
    </source>
</evidence>
<evidence type="ECO:0000313" key="1">
    <source>
        <dbReference type="EMBL" id="KAL3404207.1"/>
    </source>
</evidence>
<keyword evidence="2" id="KW-1185">Reference proteome</keyword>
<sequence>MRKLRKFSIENMYSFIVLAKSLCHKSELQVTASRARLEIASSGRAPTKTSRIFLSFHQIYTLKTTIPDVKRPHISIETIKKAKKVAFFEISSSECLMTIFRVKMENFRKLDLTIRKLRKFPIEITS</sequence>